<dbReference type="SUPFAM" id="SSF53474">
    <property type="entry name" value="alpha/beta-Hydrolases"/>
    <property type="match status" value="1"/>
</dbReference>
<evidence type="ECO:0000256" key="2">
    <source>
        <dbReference type="SAM" id="SignalP"/>
    </source>
</evidence>
<feature type="signal peptide" evidence="2">
    <location>
        <begin position="1"/>
        <end position="26"/>
    </location>
</feature>
<organism evidence="4 5">
    <name type="scientific">Rhodopseudomonas palustris</name>
    <dbReference type="NCBI Taxonomy" id="1076"/>
    <lineage>
        <taxon>Bacteria</taxon>
        <taxon>Pseudomonadati</taxon>
        <taxon>Pseudomonadota</taxon>
        <taxon>Alphaproteobacteria</taxon>
        <taxon>Hyphomicrobiales</taxon>
        <taxon>Nitrobacteraceae</taxon>
        <taxon>Rhodopseudomonas</taxon>
    </lineage>
</organism>
<evidence type="ECO:0000313" key="4">
    <source>
        <dbReference type="EMBL" id="RJF64972.1"/>
    </source>
</evidence>
<evidence type="ECO:0000313" key="5">
    <source>
        <dbReference type="Proteomes" id="UP000285523"/>
    </source>
</evidence>
<dbReference type="PANTHER" id="PTHR22946">
    <property type="entry name" value="DIENELACTONE HYDROLASE DOMAIN-CONTAINING PROTEIN-RELATED"/>
    <property type="match status" value="1"/>
</dbReference>
<feature type="chain" id="PRO_5019371093" evidence="2">
    <location>
        <begin position="27"/>
        <end position="281"/>
    </location>
</feature>
<dbReference type="RefSeq" id="WP_119859303.1">
    <property type="nucleotide sequence ID" value="NZ_QYYD01000045.1"/>
</dbReference>
<evidence type="ECO:0000259" key="3">
    <source>
        <dbReference type="Pfam" id="PF01738"/>
    </source>
</evidence>
<dbReference type="Proteomes" id="UP000285523">
    <property type="component" value="Unassembled WGS sequence"/>
</dbReference>
<keyword evidence="2" id="KW-0732">Signal</keyword>
<dbReference type="Pfam" id="PF01738">
    <property type="entry name" value="DLH"/>
    <property type="match status" value="1"/>
</dbReference>
<gene>
    <name evidence="4" type="ORF">D4Q52_25010</name>
</gene>
<dbReference type="Gene3D" id="3.40.50.1820">
    <property type="entry name" value="alpha/beta hydrolase"/>
    <property type="match status" value="1"/>
</dbReference>
<dbReference type="InterPro" id="IPR050261">
    <property type="entry name" value="FrsA_esterase"/>
</dbReference>
<sequence>MRLRFLPSIAALLCAGHVALASSALASPAKPVAVEIPRAGGVLHAQLYKPDGDGPFPTVVALHGCAGLSGTAAPVRSRYADWAEQLLKTGHAVLWPDSYGSRELGPQCHAKTRRMTARRERLADISAARHWLAEQAWVVRHRIGLVGWDTGASALLWAVRPQTVLAKGEPEFRSAVAFYPDCRSSARLGWSARVPTLVLIGGSDDITSASACRAMVDGAQGRSALTRLVVYPGVYHDFDQPGVSLHLTSAADPEAPEHGHLGFDPAARADAEKRVAHWLGR</sequence>
<keyword evidence="1 4" id="KW-0378">Hydrolase</keyword>
<accession>A0A418UX73</accession>
<dbReference type="InterPro" id="IPR029058">
    <property type="entry name" value="AB_hydrolase_fold"/>
</dbReference>
<protein>
    <submittedName>
        <fullName evidence="4">Dienelactone hydrolase family protein</fullName>
    </submittedName>
</protein>
<evidence type="ECO:0000256" key="1">
    <source>
        <dbReference type="ARBA" id="ARBA00022801"/>
    </source>
</evidence>
<dbReference type="GO" id="GO:0052689">
    <property type="term" value="F:carboxylic ester hydrolase activity"/>
    <property type="evidence" value="ECO:0007669"/>
    <property type="project" value="UniProtKB-ARBA"/>
</dbReference>
<proteinExistence type="predicted"/>
<name>A0A418UX73_RHOPL</name>
<comment type="caution">
    <text evidence="4">The sequence shown here is derived from an EMBL/GenBank/DDBJ whole genome shotgun (WGS) entry which is preliminary data.</text>
</comment>
<reference evidence="4 5" key="1">
    <citation type="submission" date="2018-09" db="EMBL/GenBank/DDBJ databases">
        <title>Draft genome sequence of Rhodopseudomonas palustris 2.1.18.</title>
        <authorList>
            <person name="Robertson S.L."/>
            <person name="Meyer T.E."/>
            <person name="Kyndt J.A."/>
        </authorList>
    </citation>
    <scope>NUCLEOTIDE SEQUENCE [LARGE SCALE GENOMIC DNA]</scope>
    <source>
        <strain evidence="4 5">2.1.18</strain>
    </source>
</reference>
<dbReference type="OrthoDB" id="3647650at2"/>
<dbReference type="InterPro" id="IPR002925">
    <property type="entry name" value="Dienelactn_hydro"/>
</dbReference>
<dbReference type="EMBL" id="QYYD01000045">
    <property type="protein sequence ID" value="RJF64972.1"/>
    <property type="molecule type" value="Genomic_DNA"/>
</dbReference>
<feature type="domain" description="Dienelactone hydrolase" evidence="3">
    <location>
        <begin position="44"/>
        <end position="280"/>
    </location>
</feature>
<dbReference type="AlphaFoldDB" id="A0A418UX73"/>
<dbReference type="PANTHER" id="PTHR22946:SF9">
    <property type="entry name" value="POLYKETIDE TRANSFERASE AF380"/>
    <property type="match status" value="1"/>
</dbReference>